<keyword evidence="4" id="KW-1133">Transmembrane helix</keyword>
<evidence type="ECO:0000313" key="6">
    <source>
        <dbReference type="EMBL" id="SNZ05928.1"/>
    </source>
</evidence>
<feature type="domain" description="HTH araC/xylS-type" evidence="5">
    <location>
        <begin position="230"/>
        <end position="334"/>
    </location>
</feature>
<evidence type="ECO:0000256" key="2">
    <source>
        <dbReference type="ARBA" id="ARBA00023125"/>
    </source>
</evidence>
<keyword evidence="4" id="KW-0812">Transmembrane</keyword>
<evidence type="ECO:0000256" key="1">
    <source>
        <dbReference type="ARBA" id="ARBA00023015"/>
    </source>
</evidence>
<keyword evidence="3" id="KW-0804">Transcription</keyword>
<dbReference type="PANTHER" id="PTHR43280">
    <property type="entry name" value="ARAC-FAMILY TRANSCRIPTIONAL REGULATOR"/>
    <property type="match status" value="1"/>
</dbReference>
<dbReference type="InterPro" id="IPR018060">
    <property type="entry name" value="HTH_AraC"/>
</dbReference>
<dbReference type="PROSITE" id="PS01124">
    <property type="entry name" value="HTH_ARAC_FAMILY_2"/>
    <property type="match status" value="1"/>
</dbReference>
<feature type="transmembrane region" description="Helical" evidence="4">
    <location>
        <begin position="178"/>
        <end position="199"/>
    </location>
</feature>
<sequence length="338" mass="36832">MPVLPIPAIVALLLFFFAIKAHVSKSSSPLFILLILAMAVQNLIISLNLYYGVTALRWVQPVSASFIPALAYMAFVSSSLRSLSWAKDAWHLVGPGLTIFALFAAPRSLDFVLPALFAVYGLTLWLAVSKGQDSLVKSRLDGGDVPVLLWRIIGAALVFSALSEGVISLDYIYNDGRWSLMIIGGFSSLILLTMGLLSLSPLLQDVGNEVIETDPGPAPELEEQSAAAEQALVNRLESLLLKQELFLDPSLTLATLARKLHVPAKTLSTAVNKVSGENVSRYINAYRIRHACKELSEGSNITQAMLNSGFNTKSNFNREFLRVMGSNPSDWINKVRNA</sequence>
<keyword evidence="7" id="KW-1185">Reference proteome</keyword>
<dbReference type="GO" id="GO:0043565">
    <property type="term" value="F:sequence-specific DNA binding"/>
    <property type="evidence" value="ECO:0007669"/>
    <property type="project" value="InterPro"/>
</dbReference>
<keyword evidence="2" id="KW-0238">DNA-binding</keyword>
<evidence type="ECO:0000256" key="3">
    <source>
        <dbReference type="ARBA" id="ARBA00023163"/>
    </source>
</evidence>
<feature type="transmembrane region" description="Helical" evidence="4">
    <location>
        <begin position="111"/>
        <end position="128"/>
    </location>
</feature>
<keyword evidence="1" id="KW-0805">Transcription regulation</keyword>
<evidence type="ECO:0000256" key="4">
    <source>
        <dbReference type="SAM" id="Phobius"/>
    </source>
</evidence>
<keyword evidence="4" id="KW-0472">Membrane</keyword>
<dbReference type="AlphaFoldDB" id="A0A285N9F8"/>
<name>A0A285N9F8_9HYPH</name>
<organism evidence="6 7">
    <name type="scientific">Cohaesibacter gelatinilyticus</name>
    <dbReference type="NCBI Taxonomy" id="372072"/>
    <lineage>
        <taxon>Bacteria</taxon>
        <taxon>Pseudomonadati</taxon>
        <taxon>Pseudomonadota</taxon>
        <taxon>Alphaproteobacteria</taxon>
        <taxon>Hyphomicrobiales</taxon>
        <taxon>Cohaesibacteraceae</taxon>
    </lineage>
</organism>
<dbReference type="PANTHER" id="PTHR43280:SF29">
    <property type="entry name" value="ARAC-FAMILY TRANSCRIPTIONAL REGULATOR"/>
    <property type="match status" value="1"/>
</dbReference>
<evidence type="ECO:0000259" key="5">
    <source>
        <dbReference type="PROSITE" id="PS01124"/>
    </source>
</evidence>
<dbReference type="GO" id="GO:0003700">
    <property type="term" value="F:DNA-binding transcription factor activity"/>
    <property type="evidence" value="ECO:0007669"/>
    <property type="project" value="InterPro"/>
</dbReference>
<evidence type="ECO:0000313" key="7">
    <source>
        <dbReference type="Proteomes" id="UP000219439"/>
    </source>
</evidence>
<dbReference type="Proteomes" id="UP000219439">
    <property type="component" value="Unassembled WGS sequence"/>
</dbReference>
<dbReference type="SMART" id="SM00342">
    <property type="entry name" value="HTH_ARAC"/>
    <property type="match status" value="1"/>
</dbReference>
<dbReference type="SUPFAM" id="SSF46689">
    <property type="entry name" value="Homeodomain-like"/>
    <property type="match status" value="1"/>
</dbReference>
<proteinExistence type="predicted"/>
<gene>
    <name evidence="6" type="ORF">SAMN06265368_0241</name>
</gene>
<dbReference type="Gene3D" id="1.10.10.60">
    <property type="entry name" value="Homeodomain-like"/>
    <property type="match status" value="1"/>
</dbReference>
<reference evidence="6 7" key="1">
    <citation type="submission" date="2017-09" db="EMBL/GenBank/DDBJ databases">
        <authorList>
            <person name="Ehlers B."/>
            <person name="Leendertz F.H."/>
        </authorList>
    </citation>
    <scope>NUCLEOTIDE SEQUENCE [LARGE SCALE GENOMIC DNA]</scope>
    <source>
        <strain evidence="6 7">DSM 18289</strain>
    </source>
</reference>
<dbReference type="EMBL" id="OBEL01000001">
    <property type="protein sequence ID" value="SNZ05928.1"/>
    <property type="molecule type" value="Genomic_DNA"/>
</dbReference>
<dbReference type="OrthoDB" id="345413at2"/>
<dbReference type="RefSeq" id="WP_097151585.1">
    <property type="nucleotide sequence ID" value="NZ_OBEL01000001.1"/>
</dbReference>
<feature type="transmembrane region" description="Helical" evidence="4">
    <location>
        <begin position="30"/>
        <end position="52"/>
    </location>
</feature>
<accession>A0A285N9F8</accession>
<protein>
    <submittedName>
        <fullName evidence="6">Transcriptional regulator, AraC family</fullName>
    </submittedName>
</protein>
<dbReference type="Pfam" id="PF12833">
    <property type="entry name" value="HTH_18"/>
    <property type="match status" value="1"/>
</dbReference>
<feature type="transmembrane region" description="Helical" evidence="4">
    <location>
        <begin position="148"/>
        <end position="172"/>
    </location>
</feature>
<dbReference type="InterPro" id="IPR009057">
    <property type="entry name" value="Homeodomain-like_sf"/>
</dbReference>
<feature type="transmembrane region" description="Helical" evidence="4">
    <location>
        <begin position="58"/>
        <end position="77"/>
    </location>
</feature>
<feature type="transmembrane region" description="Helical" evidence="4">
    <location>
        <begin position="6"/>
        <end position="23"/>
    </location>
</feature>